<feature type="domain" description="Luciferase-like" evidence="1">
    <location>
        <begin position="6"/>
        <end position="310"/>
    </location>
</feature>
<dbReference type="OrthoDB" id="7903015at2"/>
<organism evidence="2 3">
    <name type="scientific">Amycolatopsis alba DSM 44262</name>
    <dbReference type="NCBI Taxonomy" id="1125972"/>
    <lineage>
        <taxon>Bacteria</taxon>
        <taxon>Bacillati</taxon>
        <taxon>Actinomycetota</taxon>
        <taxon>Actinomycetes</taxon>
        <taxon>Pseudonocardiales</taxon>
        <taxon>Pseudonocardiaceae</taxon>
        <taxon>Amycolatopsis</taxon>
    </lineage>
</organism>
<dbReference type="EMBL" id="NMQU01000068">
    <property type="protein sequence ID" value="OXM47955.1"/>
    <property type="molecule type" value="Genomic_DNA"/>
</dbReference>
<dbReference type="PANTHER" id="PTHR30137:SF6">
    <property type="entry name" value="LUCIFERASE-LIKE MONOOXYGENASE"/>
    <property type="match status" value="1"/>
</dbReference>
<dbReference type="SUPFAM" id="SSF51679">
    <property type="entry name" value="Bacterial luciferase-like"/>
    <property type="match status" value="1"/>
</dbReference>
<dbReference type="Pfam" id="PF00296">
    <property type="entry name" value="Bac_luciferase"/>
    <property type="match status" value="1"/>
</dbReference>
<dbReference type="AlphaFoldDB" id="A0A229RMZ8"/>
<dbReference type="InterPro" id="IPR036661">
    <property type="entry name" value="Luciferase-like_sf"/>
</dbReference>
<dbReference type="RefSeq" id="WP_020629285.1">
    <property type="nucleotide sequence ID" value="NZ_KB913032.1"/>
</dbReference>
<reference evidence="2 3" key="1">
    <citation type="submission" date="2017-07" db="EMBL/GenBank/DDBJ databases">
        <title>Amycolatopsis alba DSM 44262 Genome sequencing and assembly.</title>
        <authorList>
            <person name="Kaur N."/>
            <person name="Mayilraj S."/>
        </authorList>
    </citation>
    <scope>NUCLEOTIDE SEQUENCE [LARGE SCALE GENOMIC DNA]</scope>
    <source>
        <strain evidence="2 3">DSM 44262</strain>
    </source>
</reference>
<dbReference type="Gene3D" id="3.20.20.30">
    <property type="entry name" value="Luciferase-like domain"/>
    <property type="match status" value="1"/>
</dbReference>
<dbReference type="GO" id="GO:0016705">
    <property type="term" value="F:oxidoreductase activity, acting on paired donors, with incorporation or reduction of molecular oxygen"/>
    <property type="evidence" value="ECO:0007669"/>
    <property type="project" value="InterPro"/>
</dbReference>
<evidence type="ECO:0000313" key="3">
    <source>
        <dbReference type="Proteomes" id="UP000215563"/>
    </source>
</evidence>
<gene>
    <name evidence="2" type="ORF">CFP75_22920</name>
</gene>
<dbReference type="InterPro" id="IPR050766">
    <property type="entry name" value="Bact_Lucif_Oxidored"/>
</dbReference>
<protein>
    <submittedName>
        <fullName evidence="2">LLM class flavin-dependent oxidoreductase</fullName>
    </submittedName>
</protein>
<evidence type="ECO:0000313" key="2">
    <source>
        <dbReference type="EMBL" id="OXM47955.1"/>
    </source>
</evidence>
<sequence length="352" mass="39365">MHVGFEAAFQHRGSYPDADFMRKELHACVQAETLGFDSIWLTEHHFSNYGLIADPLQALSYLAARTSRVRLGTAVLVLPWHDPVRLAEQIILADHLSGGRLVLGLGRGLAKDEFEGFRVPLDESRARFAECAELVLPALETGFIEGGETTRQPRRELRPRPLKSFQGRVFSASVSPESSPLVAKMGLGMMLIIFKPLHLMEQDVQRYRGTWSDLHGMASEPPGPLLSVVVVVDKSTDRALEIAKKHNDRSHDVAVAHYGMADKDFGRTEGYEFYQSMRPVARTDLDLTPSTVVHGTPDQVLEQLETLHRTFDLQGLLTIFHGIPDQDGHDSLHTFAEYCLPELKSWPAESTF</sequence>
<dbReference type="Proteomes" id="UP000215563">
    <property type="component" value="Unassembled WGS sequence"/>
</dbReference>
<comment type="caution">
    <text evidence="2">The sequence shown here is derived from an EMBL/GenBank/DDBJ whole genome shotgun (WGS) entry which is preliminary data.</text>
</comment>
<evidence type="ECO:0000259" key="1">
    <source>
        <dbReference type="Pfam" id="PF00296"/>
    </source>
</evidence>
<keyword evidence="3" id="KW-1185">Reference proteome</keyword>
<dbReference type="InterPro" id="IPR011251">
    <property type="entry name" value="Luciferase-like_dom"/>
</dbReference>
<proteinExistence type="predicted"/>
<dbReference type="GO" id="GO:0005829">
    <property type="term" value="C:cytosol"/>
    <property type="evidence" value="ECO:0007669"/>
    <property type="project" value="TreeGrafter"/>
</dbReference>
<dbReference type="PANTHER" id="PTHR30137">
    <property type="entry name" value="LUCIFERASE-LIKE MONOOXYGENASE"/>
    <property type="match status" value="1"/>
</dbReference>
<name>A0A229RMZ8_AMYAL</name>
<accession>A0A229RMZ8</accession>